<dbReference type="EC" id="2.7.1.156" evidence="8"/>
<evidence type="ECO:0000256" key="18">
    <source>
        <dbReference type="PIRSR" id="PIRSR006135-1"/>
    </source>
</evidence>
<keyword evidence="15 19" id="KW-0342">GTP-binding</keyword>
<dbReference type="Gene3D" id="3.40.50.300">
    <property type="entry name" value="P-loop containing nucleotide triphosphate hydrolases"/>
    <property type="match status" value="1"/>
</dbReference>
<feature type="binding site" evidence="19">
    <location>
        <begin position="51"/>
        <end position="54"/>
    </location>
    <ligand>
        <name>GTP</name>
        <dbReference type="ChEBI" id="CHEBI:37565"/>
    </ligand>
</feature>
<evidence type="ECO:0000256" key="8">
    <source>
        <dbReference type="ARBA" id="ARBA00012016"/>
    </source>
</evidence>
<evidence type="ECO:0000256" key="6">
    <source>
        <dbReference type="ARBA" id="ARBA00005159"/>
    </source>
</evidence>
<dbReference type="GO" id="GO:0005524">
    <property type="term" value="F:ATP binding"/>
    <property type="evidence" value="ECO:0007669"/>
    <property type="project" value="UniProtKB-KW"/>
</dbReference>
<protein>
    <recommendedName>
        <fullName evidence="16">Adenosylcobinamide kinase</fullName>
        <ecNumber evidence="8">2.7.1.156</ecNumber>
        <ecNumber evidence="9">2.7.7.62</ecNumber>
    </recommendedName>
    <alternativeName>
        <fullName evidence="17">Adenosylcobinamide-phosphate guanylyltransferase</fullName>
    </alternativeName>
</protein>
<dbReference type="InterPro" id="IPR003203">
    <property type="entry name" value="CobU/CobP"/>
</dbReference>
<organism evidence="20 21">
    <name type="scientific">Polycladomyces abyssicola</name>
    <dbReference type="NCBI Taxonomy" id="1125966"/>
    <lineage>
        <taxon>Bacteria</taxon>
        <taxon>Bacillati</taxon>
        <taxon>Bacillota</taxon>
        <taxon>Bacilli</taxon>
        <taxon>Bacillales</taxon>
        <taxon>Thermoactinomycetaceae</taxon>
        <taxon>Polycladomyces</taxon>
    </lineage>
</organism>
<comment type="catalytic activity">
    <reaction evidence="3">
        <text>adenosylcob(III)inamide + GTP = adenosylcob(III)inamide phosphate + GDP + H(+)</text>
        <dbReference type="Rhea" id="RHEA:15765"/>
        <dbReference type="ChEBI" id="CHEBI:2480"/>
        <dbReference type="ChEBI" id="CHEBI:15378"/>
        <dbReference type="ChEBI" id="CHEBI:37565"/>
        <dbReference type="ChEBI" id="CHEBI:58189"/>
        <dbReference type="ChEBI" id="CHEBI:58502"/>
        <dbReference type="EC" id="2.7.1.156"/>
    </reaction>
</comment>
<dbReference type="Pfam" id="PF02283">
    <property type="entry name" value="CobU"/>
    <property type="match status" value="1"/>
</dbReference>
<comment type="catalytic activity">
    <reaction evidence="1">
        <text>adenosylcob(III)inamide + ATP = adenosylcob(III)inamide phosphate + ADP + H(+)</text>
        <dbReference type="Rhea" id="RHEA:15769"/>
        <dbReference type="ChEBI" id="CHEBI:2480"/>
        <dbReference type="ChEBI" id="CHEBI:15378"/>
        <dbReference type="ChEBI" id="CHEBI:30616"/>
        <dbReference type="ChEBI" id="CHEBI:58502"/>
        <dbReference type="ChEBI" id="CHEBI:456216"/>
        <dbReference type="EC" id="2.7.1.156"/>
    </reaction>
</comment>
<dbReference type="RefSeq" id="WP_212773033.1">
    <property type="nucleotide sequence ID" value="NZ_AP024601.1"/>
</dbReference>
<dbReference type="PANTHER" id="PTHR34848:SF1">
    <property type="entry name" value="BIFUNCTIONAL ADENOSYLCOBALAMIN BIOSYNTHESIS PROTEIN COBU"/>
    <property type="match status" value="1"/>
</dbReference>
<evidence type="ECO:0000256" key="17">
    <source>
        <dbReference type="ARBA" id="ARBA00030571"/>
    </source>
</evidence>
<evidence type="ECO:0000313" key="21">
    <source>
        <dbReference type="Proteomes" id="UP000677436"/>
    </source>
</evidence>
<evidence type="ECO:0000256" key="7">
    <source>
        <dbReference type="ARBA" id="ARBA00007490"/>
    </source>
</evidence>
<evidence type="ECO:0000256" key="19">
    <source>
        <dbReference type="PIRSR" id="PIRSR006135-2"/>
    </source>
</evidence>
<dbReference type="Proteomes" id="UP000677436">
    <property type="component" value="Chromosome"/>
</dbReference>
<reference evidence="20" key="2">
    <citation type="journal article" date="2021" name="Microbiol. Resour. Announc.">
        <title>Complete Genome Sequence of Polycladomyces abyssicola JIR-001T, Isolated from Hemipelagic Sediment in Deep Seawater.</title>
        <authorList>
            <person name="Tsubouchi T."/>
            <person name="Kaneko Y."/>
        </authorList>
    </citation>
    <scope>NUCLEOTIDE SEQUENCE</scope>
    <source>
        <strain evidence="20">JIR-001</strain>
    </source>
</reference>
<evidence type="ECO:0000256" key="13">
    <source>
        <dbReference type="ARBA" id="ARBA00022777"/>
    </source>
</evidence>
<evidence type="ECO:0000256" key="14">
    <source>
        <dbReference type="ARBA" id="ARBA00022840"/>
    </source>
</evidence>
<dbReference type="GO" id="GO:0008820">
    <property type="term" value="F:cobinamide phosphate guanylyltransferase activity"/>
    <property type="evidence" value="ECO:0007669"/>
    <property type="project" value="UniProtKB-EC"/>
</dbReference>
<comment type="function">
    <text evidence="4">Catalyzes ATP-dependent phosphorylation of adenosylcobinamide and addition of GMP to adenosylcobinamide phosphate.</text>
</comment>
<gene>
    <name evidence="20" type="ORF">JIR001_25060</name>
</gene>
<evidence type="ECO:0000256" key="3">
    <source>
        <dbReference type="ARBA" id="ARBA00001522"/>
    </source>
</evidence>
<keyword evidence="21" id="KW-1185">Reference proteome</keyword>
<feature type="binding site" evidence="19">
    <location>
        <position position="62"/>
    </location>
    <ligand>
        <name>GTP</name>
        <dbReference type="ChEBI" id="CHEBI:37565"/>
    </ligand>
</feature>
<feature type="binding site" evidence="19">
    <location>
        <begin position="33"/>
        <end position="35"/>
    </location>
    <ligand>
        <name>GTP</name>
        <dbReference type="ChEBI" id="CHEBI:37565"/>
    </ligand>
</feature>
<evidence type="ECO:0000256" key="11">
    <source>
        <dbReference type="ARBA" id="ARBA00022679"/>
    </source>
</evidence>
<dbReference type="GO" id="GO:0043752">
    <property type="term" value="F:adenosylcobinamide kinase activity"/>
    <property type="evidence" value="ECO:0007669"/>
    <property type="project" value="UniProtKB-EC"/>
</dbReference>
<evidence type="ECO:0000256" key="4">
    <source>
        <dbReference type="ARBA" id="ARBA00003889"/>
    </source>
</evidence>
<keyword evidence="13 20" id="KW-0418">Kinase</keyword>
<feature type="active site" description="GMP-histidine intermediate" evidence="18">
    <location>
        <position position="50"/>
    </location>
</feature>
<comment type="pathway">
    <text evidence="5">Cofactor biosynthesis; adenosylcobalamin biosynthesis; adenosylcobalamin from cob(II)yrinate a,c-diamide: step 6/7.</text>
</comment>
<comment type="similarity">
    <text evidence="7">Belongs to the CobU/CobP family.</text>
</comment>
<evidence type="ECO:0000256" key="5">
    <source>
        <dbReference type="ARBA" id="ARBA00004692"/>
    </source>
</evidence>
<feature type="binding site" evidence="19">
    <location>
        <begin position="8"/>
        <end position="15"/>
    </location>
    <ligand>
        <name>GTP</name>
        <dbReference type="ChEBI" id="CHEBI:37565"/>
    </ligand>
</feature>
<keyword evidence="12 19" id="KW-0547">Nucleotide-binding</keyword>
<dbReference type="AlphaFoldDB" id="A0A8D5UHB0"/>
<comment type="pathway">
    <text evidence="6">Cofactor biosynthesis; adenosylcobalamin biosynthesis; adenosylcobalamin from cob(II)yrinate a,c-diamide: step 5/7.</text>
</comment>
<evidence type="ECO:0000256" key="2">
    <source>
        <dbReference type="ARBA" id="ARBA00000711"/>
    </source>
</evidence>
<comment type="catalytic activity">
    <reaction evidence="2">
        <text>adenosylcob(III)inamide phosphate + GTP + H(+) = adenosylcob(III)inamide-GDP + diphosphate</text>
        <dbReference type="Rhea" id="RHEA:22712"/>
        <dbReference type="ChEBI" id="CHEBI:15378"/>
        <dbReference type="ChEBI" id="CHEBI:33019"/>
        <dbReference type="ChEBI" id="CHEBI:37565"/>
        <dbReference type="ChEBI" id="CHEBI:58502"/>
        <dbReference type="ChEBI" id="CHEBI:60487"/>
        <dbReference type="EC" id="2.7.7.62"/>
    </reaction>
</comment>
<dbReference type="PIRSF" id="PIRSF006135">
    <property type="entry name" value="CobU"/>
    <property type="match status" value="1"/>
</dbReference>
<feature type="binding site" evidence="19">
    <location>
        <position position="83"/>
    </location>
    <ligand>
        <name>GTP</name>
        <dbReference type="ChEBI" id="CHEBI:37565"/>
    </ligand>
</feature>
<dbReference type="UniPathway" id="UPA00148">
    <property type="reaction ID" value="UER00236"/>
</dbReference>
<accession>A0A8D5UHB0</accession>
<proteinExistence type="inferred from homology"/>
<reference evidence="20" key="1">
    <citation type="journal article" date="2013" name="Int. J. Syst. Evol. Microbiol.">
        <title>Polycladomyces abyssicola gen. nov., sp. nov., a thermophilic filamentous bacterium isolated from hemipelagic sediment.</title>
        <authorList>
            <person name="Tsubouchi T."/>
            <person name="Shimane Y."/>
            <person name="Mori K."/>
            <person name="Usui K."/>
            <person name="Hiraki T."/>
            <person name="Tame A."/>
            <person name="Uematsu K."/>
            <person name="Maruyama T."/>
            <person name="Hatada Y."/>
        </authorList>
    </citation>
    <scope>NUCLEOTIDE SEQUENCE</scope>
    <source>
        <strain evidence="20">JIR-001</strain>
    </source>
</reference>
<dbReference type="InterPro" id="IPR027417">
    <property type="entry name" value="P-loop_NTPase"/>
</dbReference>
<keyword evidence="14" id="KW-0067">ATP-binding</keyword>
<dbReference type="EMBL" id="AP024601">
    <property type="protein sequence ID" value="BCU82723.1"/>
    <property type="molecule type" value="Genomic_DNA"/>
</dbReference>
<sequence length="179" mass="20437">MSVVMVTGGVRSGKSAFAEEICRSWGGRVLYVATGGTPRDEEMRARVELHRQRRPHDWGLIEEPLEPQKWLSHPEPYDIVLIDSLSSWVANRVMGIDESDREKFRRLPEELETEWNRFLPCFSRQKTVIVTDETGLGGVALSPMGRLFQEALGRVNQLTARFADEVWMVVSGIPWRLKG</sequence>
<dbReference type="SUPFAM" id="SSF52540">
    <property type="entry name" value="P-loop containing nucleoside triphosphate hydrolases"/>
    <property type="match status" value="1"/>
</dbReference>
<evidence type="ECO:0000313" key="20">
    <source>
        <dbReference type="EMBL" id="BCU82723.1"/>
    </source>
</evidence>
<evidence type="ECO:0000256" key="15">
    <source>
        <dbReference type="ARBA" id="ARBA00023134"/>
    </source>
</evidence>
<evidence type="ECO:0000256" key="16">
    <source>
        <dbReference type="ARBA" id="ARBA00029570"/>
    </source>
</evidence>
<keyword evidence="10" id="KW-0169">Cobalamin biosynthesis</keyword>
<evidence type="ECO:0000256" key="12">
    <source>
        <dbReference type="ARBA" id="ARBA00022741"/>
    </source>
</evidence>
<dbReference type="EC" id="2.7.7.62" evidence="9"/>
<dbReference type="GO" id="GO:0009236">
    <property type="term" value="P:cobalamin biosynthetic process"/>
    <property type="evidence" value="ECO:0007669"/>
    <property type="project" value="UniProtKB-UniPathway"/>
</dbReference>
<dbReference type="CDD" id="cd00544">
    <property type="entry name" value="CobU"/>
    <property type="match status" value="1"/>
</dbReference>
<name>A0A8D5UHB0_9BACL</name>
<dbReference type="PANTHER" id="PTHR34848">
    <property type="match status" value="1"/>
</dbReference>
<dbReference type="GO" id="GO:0005525">
    <property type="term" value="F:GTP binding"/>
    <property type="evidence" value="ECO:0007669"/>
    <property type="project" value="UniProtKB-KW"/>
</dbReference>
<evidence type="ECO:0000256" key="9">
    <source>
        <dbReference type="ARBA" id="ARBA00012523"/>
    </source>
</evidence>
<evidence type="ECO:0000256" key="10">
    <source>
        <dbReference type="ARBA" id="ARBA00022573"/>
    </source>
</evidence>
<dbReference type="KEGG" id="pabs:JIR001_25060"/>
<keyword evidence="11" id="KW-0808">Transferase</keyword>
<evidence type="ECO:0000256" key="1">
    <source>
        <dbReference type="ARBA" id="ARBA00000312"/>
    </source>
</evidence>